<name>A0A6C0EQ72_9ZZZZ</name>
<protein>
    <submittedName>
        <fullName evidence="2">Uncharacterized protein</fullName>
    </submittedName>
</protein>
<accession>A0A6C0EQ72</accession>
<dbReference type="GO" id="GO:0003677">
    <property type="term" value="F:DNA binding"/>
    <property type="evidence" value="ECO:0007669"/>
    <property type="project" value="InterPro"/>
</dbReference>
<dbReference type="EMBL" id="MN738912">
    <property type="protein sequence ID" value="QHT30821.1"/>
    <property type="molecule type" value="Genomic_DNA"/>
</dbReference>
<feature type="compositionally biased region" description="Basic residues" evidence="1">
    <location>
        <begin position="41"/>
        <end position="54"/>
    </location>
</feature>
<organism evidence="2">
    <name type="scientific">viral metagenome</name>
    <dbReference type="NCBI Taxonomy" id="1070528"/>
    <lineage>
        <taxon>unclassified sequences</taxon>
        <taxon>metagenomes</taxon>
        <taxon>organismal metagenomes</taxon>
    </lineage>
</organism>
<proteinExistence type="predicted"/>
<reference evidence="2" key="1">
    <citation type="journal article" date="2020" name="Nature">
        <title>Giant virus diversity and host interactions through global metagenomics.</title>
        <authorList>
            <person name="Schulz F."/>
            <person name="Roux S."/>
            <person name="Paez-Espino D."/>
            <person name="Jungbluth S."/>
            <person name="Walsh D.A."/>
            <person name="Denef V.J."/>
            <person name="McMahon K.D."/>
            <person name="Konstantinidis K.T."/>
            <person name="Eloe-Fadrosh E.A."/>
            <person name="Kyrpides N.C."/>
            <person name="Woyke T."/>
        </authorList>
    </citation>
    <scope>NUCLEOTIDE SEQUENCE</scope>
    <source>
        <strain evidence="2">GVMAG-M-3300009151-50</strain>
    </source>
</reference>
<dbReference type="AlphaFoldDB" id="A0A6C0EQ72"/>
<dbReference type="InterPro" id="IPR043928">
    <property type="entry name" value="DNVP"/>
</dbReference>
<dbReference type="GO" id="GO:0051276">
    <property type="term" value="P:chromosome organization"/>
    <property type="evidence" value="ECO:0007669"/>
    <property type="project" value="InterPro"/>
</dbReference>
<sequence>MPNKKTQKIGSRAKVMHGGAEKTSGGLTKDDLMYNKGGRIVSKKKNQTMRQKMN</sequence>
<evidence type="ECO:0000256" key="1">
    <source>
        <dbReference type="SAM" id="MobiDB-lite"/>
    </source>
</evidence>
<evidence type="ECO:0000313" key="2">
    <source>
        <dbReference type="EMBL" id="QHT30821.1"/>
    </source>
</evidence>
<feature type="region of interest" description="Disordered" evidence="1">
    <location>
        <begin position="1"/>
        <end position="54"/>
    </location>
</feature>
<dbReference type="Pfam" id="PF19060">
    <property type="entry name" value="DVNP"/>
    <property type="match status" value="1"/>
</dbReference>